<protein>
    <submittedName>
        <fullName evidence="2">VOC family protein</fullName>
    </submittedName>
</protein>
<sequence>MTEQMKPILPCRSINDTVDFYRALGFEVIYQQKRPNAYVSLRREGGILLDFFVLKQLEPSNNYSTCYVHTDDVDTLYADFTAGLRAATGKVPSRGVPRVNPLKDMSYGVRQFIVIDPGGNHIRIGQAIGEMTNGLATKEELATQSRLERGLHTSIMLADSRQDPEAAVRILDAALAADEPAPDLALFRALVMRADLAIRLGDDQAAGPLLDRAEAMGIELPDERRRIAELRQR</sequence>
<dbReference type="Proteomes" id="UP001589693">
    <property type="component" value="Unassembled WGS sequence"/>
</dbReference>
<comment type="caution">
    <text evidence="2">The sequence shown here is derived from an EMBL/GenBank/DDBJ whole genome shotgun (WGS) entry which is preliminary data.</text>
</comment>
<dbReference type="EMBL" id="JBHLZU010000019">
    <property type="protein sequence ID" value="MFB9906880.1"/>
    <property type="molecule type" value="Genomic_DNA"/>
</dbReference>
<dbReference type="RefSeq" id="WP_377856011.1">
    <property type="nucleotide sequence ID" value="NZ_JBHLZU010000019.1"/>
</dbReference>
<dbReference type="InterPro" id="IPR000335">
    <property type="entry name" value="Bleomycin-R"/>
</dbReference>
<gene>
    <name evidence="2" type="ORF">ACFFQA_23340</name>
</gene>
<evidence type="ECO:0000313" key="3">
    <source>
        <dbReference type="Proteomes" id="UP001589693"/>
    </source>
</evidence>
<name>A0ABV6A165_9PSEU</name>
<dbReference type="SUPFAM" id="SSF54593">
    <property type="entry name" value="Glyoxalase/Bleomycin resistance protein/Dihydroxybiphenyl dioxygenase"/>
    <property type="match status" value="1"/>
</dbReference>
<evidence type="ECO:0000256" key="1">
    <source>
        <dbReference type="ARBA" id="ARBA00023251"/>
    </source>
</evidence>
<accession>A0ABV6A165</accession>
<dbReference type="Gene3D" id="3.10.180.10">
    <property type="entry name" value="2,3-Dihydroxybiphenyl 1,2-Dioxygenase, domain 1"/>
    <property type="match status" value="1"/>
</dbReference>
<dbReference type="CDD" id="cd08349">
    <property type="entry name" value="BLMA_like"/>
    <property type="match status" value="1"/>
</dbReference>
<keyword evidence="1" id="KW-0046">Antibiotic resistance</keyword>
<evidence type="ECO:0000313" key="2">
    <source>
        <dbReference type="EMBL" id="MFB9906880.1"/>
    </source>
</evidence>
<keyword evidence="3" id="KW-1185">Reference proteome</keyword>
<organism evidence="2 3">
    <name type="scientific">Allokutzneria oryzae</name>
    <dbReference type="NCBI Taxonomy" id="1378989"/>
    <lineage>
        <taxon>Bacteria</taxon>
        <taxon>Bacillati</taxon>
        <taxon>Actinomycetota</taxon>
        <taxon>Actinomycetes</taxon>
        <taxon>Pseudonocardiales</taxon>
        <taxon>Pseudonocardiaceae</taxon>
        <taxon>Allokutzneria</taxon>
    </lineage>
</organism>
<dbReference type="InterPro" id="IPR029068">
    <property type="entry name" value="Glyas_Bleomycin-R_OHBP_Dase"/>
</dbReference>
<reference evidence="2 3" key="1">
    <citation type="submission" date="2024-09" db="EMBL/GenBank/DDBJ databases">
        <authorList>
            <person name="Sun Q."/>
            <person name="Mori K."/>
        </authorList>
    </citation>
    <scope>NUCLEOTIDE SEQUENCE [LARGE SCALE GENOMIC DNA]</scope>
    <source>
        <strain evidence="2 3">TBRC 7907</strain>
    </source>
</reference>
<proteinExistence type="predicted"/>